<dbReference type="InterPro" id="IPR027379">
    <property type="entry name" value="CLS_N"/>
</dbReference>
<keyword evidence="4 7" id="KW-1133">Transmembrane helix</keyword>
<evidence type="ECO:0000256" key="4">
    <source>
        <dbReference type="ARBA" id="ARBA00022989"/>
    </source>
</evidence>
<feature type="compositionally biased region" description="Low complexity" evidence="6">
    <location>
        <begin position="116"/>
        <end position="131"/>
    </location>
</feature>
<evidence type="ECO:0000256" key="3">
    <source>
        <dbReference type="ARBA" id="ARBA00022692"/>
    </source>
</evidence>
<keyword evidence="2" id="KW-1003">Cell membrane</keyword>
<evidence type="ECO:0000256" key="2">
    <source>
        <dbReference type="ARBA" id="ARBA00022475"/>
    </source>
</evidence>
<name>A0A3P1V786_9ACTO</name>
<proteinExistence type="predicted"/>
<dbReference type="EMBL" id="RQZC01000006">
    <property type="protein sequence ID" value="RRD29527.1"/>
    <property type="molecule type" value="Genomic_DNA"/>
</dbReference>
<keyword evidence="3 7" id="KW-0812">Transmembrane</keyword>
<evidence type="ECO:0000256" key="7">
    <source>
        <dbReference type="SAM" id="Phobius"/>
    </source>
</evidence>
<evidence type="ECO:0000313" key="10">
    <source>
        <dbReference type="Proteomes" id="UP000271272"/>
    </source>
</evidence>
<dbReference type="Proteomes" id="UP000271272">
    <property type="component" value="Unassembled WGS sequence"/>
</dbReference>
<dbReference type="GO" id="GO:0005886">
    <property type="term" value="C:plasma membrane"/>
    <property type="evidence" value="ECO:0007669"/>
    <property type="project" value="UniProtKB-SubCell"/>
</dbReference>
<evidence type="ECO:0000256" key="1">
    <source>
        <dbReference type="ARBA" id="ARBA00004651"/>
    </source>
</evidence>
<feature type="compositionally biased region" description="Basic and acidic residues" evidence="6">
    <location>
        <begin position="79"/>
        <end position="88"/>
    </location>
</feature>
<dbReference type="Pfam" id="PF13396">
    <property type="entry name" value="PLDc_N"/>
    <property type="match status" value="1"/>
</dbReference>
<evidence type="ECO:0000256" key="6">
    <source>
        <dbReference type="SAM" id="MobiDB-lite"/>
    </source>
</evidence>
<dbReference type="OrthoDB" id="3298527at2"/>
<protein>
    <submittedName>
        <fullName evidence="9">PLDc_N domain-containing protein</fullName>
    </submittedName>
</protein>
<feature type="compositionally biased region" description="Gly residues" evidence="6">
    <location>
        <begin position="148"/>
        <end position="159"/>
    </location>
</feature>
<reference evidence="9 10" key="1">
    <citation type="submission" date="2018-11" db="EMBL/GenBank/DDBJ databases">
        <title>Genomes From Bacteria Associated with the Canine Oral Cavity: a Test Case for Automated Genome-Based Taxonomic Assignment.</title>
        <authorList>
            <person name="Coil D.A."/>
            <person name="Jospin G."/>
            <person name="Darling A.E."/>
            <person name="Wallis C."/>
            <person name="Davis I.J."/>
            <person name="Harris S."/>
            <person name="Eisen J.A."/>
            <person name="Holcombe L.J."/>
            <person name="O'Flynn C."/>
        </authorList>
    </citation>
    <scope>NUCLEOTIDE SEQUENCE [LARGE SCALE GENOMIC DNA]</scope>
    <source>
        <strain evidence="9 10">OH5050</strain>
    </source>
</reference>
<accession>A0A3P1V786</accession>
<keyword evidence="10" id="KW-1185">Reference proteome</keyword>
<evidence type="ECO:0000256" key="5">
    <source>
        <dbReference type="ARBA" id="ARBA00023136"/>
    </source>
</evidence>
<gene>
    <name evidence="9" type="ORF">EII10_05760</name>
</gene>
<feature type="region of interest" description="Disordered" evidence="6">
    <location>
        <begin position="71"/>
        <end position="173"/>
    </location>
</feature>
<sequence>MRIVLIVLAFALVLYSLLDCARTPEENMPARMPKFLWIALIILFPTVGAIAWIIVSRVKAAEERGGYVEPTVWSSKEGTAFRRPDRPRPVAPDDDPEFLRGLEQGIRRRRHHPEQGDQAPGGAQPGQAGKAPGTGGTRSQGTPAAGSEGPGGPANGAGPTGEEPEDPAAPPAP</sequence>
<evidence type="ECO:0000313" key="9">
    <source>
        <dbReference type="EMBL" id="RRD29527.1"/>
    </source>
</evidence>
<feature type="transmembrane region" description="Helical" evidence="7">
    <location>
        <begin position="36"/>
        <end position="55"/>
    </location>
</feature>
<evidence type="ECO:0000259" key="8">
    <source>
        <dbReference type="Pfam" id="PF13396"/>
    </source>
</evidence>
<organism evidence="9 10">
    <name type="scientific">Actinomyces bowdenii</name>
    <dbReference type="NCBI Taxonomy" id="131109"/>
    <lineage>
        <taxon>Bacteria</taxon>
        <taxon>Bacillati</taxon>
        <taxon>Actinomycetota</taxon>
        <taxon>Actinomycetes</taxon>
        <taxon>Actinomycetales</taxon>
        <taxon>Actinomycetaceae</taxon>
        <taxon>Actinomyces</taxon>
    </lineage>
</organism>
<comment type="subcellular location">
    <subcellularLocation>
        <location evidence="1">Cell membrane</location>
        <topology evidence="1">Multi-pass membrane protein</topology>
    </subcellularLocation>
</comment>
<feature type="domain" description="Cardiolipin synthase N-terminal" evidence="8">
    <location>
        <begin position="11"/>
        <end position="57"/>
    </location>
</feature>
<keyword evidence="5 7" id="KW-0472">Membrane</keyword>
<comment type="caution">
    <text evidence="9">The sequence shown here is derived from an EMBL/GenBank/DDBJ whole genome shotgun (WGS) entry which is preliminary data.</text>
</comment>
<dbReference type="AlphaFoldDB" id="A0A3P1V786"/>
<dbReference type="RefSeq" id="WP_124933558.1">
    <property type="nucleotide sequence ID" value="NZ_RQZC01000006.1"/>
</dbReference>